<keyword evidence="5" id="KW-1185">Reference proteome</keyword>
<comment type="caution">
    <text evidence="4">The sequence shown here is derived from an EMBL/GenBank/DDBJ whole genome shotgun (WGS) entry which is preliminary data.</text>
</comment>
<feature type="domain" description="Phosphoribosyltransferase" evidence="3">
    <location>
        <begin position="7"/>
        <end position="157"/>
    </location>
</feature>
<dbReference type="InterPro" id="IPR000836">
    <property type="entry name" value="PRTase_dom"/>
</dbReference>
<dbReference type="Pfam" id="PF00156">
    <property type="entry name" value="Pribosyltran"/>
    <property type="match status" value="1"/>
</dbReference>
<dbReference type="Gene3D" id="3.40.50.2020">
    <property type="match status" value="1"/>
</dbReference>
<evidence type="ECO:0000256" key="2">
    <source>
        <dbReference type="ARBA" id="ARBA00022679"/>
    </source>
</evidence>
<evidence type="ECO:0000259" key="3">
    <source>
        <dbReference type="Pfam" id="PF00156"/>
    </source>
</evidence>
<dbReference type="GeneID" id="78363012"/>
<dbReference type="GO" id="GO:0016757">
    <property type="term" value="F:glycosyltransferase activity"/>
    <property type="evidence" value="ECO:0007669"/>
    <property type="project" value="UniProtKB-KW"/>
</dbReference>
<dbReference type="EMBL" id="NHMP01000001">
    <property type="protein sequence ID" value="OXE50827.1"/>
    <property type="molecule type" value="Genomic_DNA"/>
</dbReference>
<proteinExistence type="predicted"/>
<gene>
    <name evidence="4" type="ORF">ADH67_00550</name>
</gene>
<accession>A0A227KSL2</accession>
<dbReference type="SUPFAM" id="SSF53271">
    <property type="entry name" value="PRTase-like"/>
    <property type="match status" value="1"/>
</dbReference>
<dbReference type="CDD" id="cd06223">
    <property type="entry name" value="PRTases_typeI"/>
    <property type="match status" value="1"/>
</dbReference>
<dbReference type="RefSeq" id="WP_066590676.1">
    <property type="nucleotide sequence ID" value="NZ_CAJTBZ010000001.1"/>
</dbReference>
<dbReference type="PANTHER" id="PTHR43363:SF1">
    <property type="entry name" value="HYPOXANTHINE-GUANINE PHOSPHORIBOSYLTRANSFERASE"/>
    <property type="match status" value="1"/>
</dbReference>
<name>A0A227KSL2_9BURK</name>
<protein>
    <submittedName>
        <fullName evidence="4">Nicotinate phosphoribosyltransferase</fullName>
    </submittedName>
</protein>
<keyword evidence="2 4" id="KW-0808">Transferase</keyword>
<organism evidence="4 5">
    <name type="scientific">Turicimonas muris</name>
    <dbReference type="NCBI Taxonomy" id="1796652"/>
    <lineage>
        <taxon>Bacteria</taxon>
        <taxon>Pseudomonadati</taxon>
        <taxon>Pseudomonadota</taxon>
        <taxon>Betaproteobacteria</taxon>
        <taxon>Burkholderiales</taxon>
        <taxon>Sutterellaceae</taxon>
        <taxon>Turicimonas</taxon>
    </lineage>
</organism>
<dbReference type="Proteomes" id="UP000214610">
    <property type="component" value="Unassembled WGS sequence"/>
</dbReference>
<evidence type="ECO:0000256" key="1">
    <source>
        <dbReference type="ARBA" id="ARBA00022676"/>
    </source>
</evidence>
<sequence length="178" mass="20416">MKDLHVSWDEYHKLIETLAYVVNDSGWKFDSLLCLSRGGLRPGDILSRIFDMPLNILATSSYREAAGTVQGELDIGQYIASSRPDSLKGKVLLVDDLVDSGLTFKKVTEHLKTRVPAITEVRTAVLWWKKCSQVKPDYYVQFLEDNPWIHQPFEVYDTMRLGQLEERVKDYNLLKPAP</sequence>
<dbReference type="AlphaFoldDB" id="A0A227KSL2"/>
<dbReference type="InterPro" id="IPR029057">
    <property type="entry name" value="PRTase-like"/>
</dbReference>
<evidence type="ECO:0000313" key="4">
    <source>
        <dbReference type="EMBL" id="OXE50827.1"/>
    </source>
</evidence>
<reference evidence="5" key="1">
    <citation type="submission" date="2017-05" db="EMBL/GenBank/DDBJ databases">
        <title>Improved OligoMM genomes.</title>
        <authorList>
            <person name="Garzetti D."/>
        </authorList>
    </citation>
    <scope>NUCLEOTIDE SEQUENCE [LARGE SCALE GENOMIC DNA]</scope>
    <source>
        <strain evidence="5">YL45</strain>
    </source>
</reference>
<dbReference type="PANTHER" id="PTHR43363">
    <property type="entry name" value="HYPOXANTHINE PHOSPHORIBOSYLTRANSFERASE"/>
    <property type="match status" value="1"/>
</dbReference>
<evidence type="ECO:0000313" key="5">
    <source>
        <dbReference type="Proteomes" id="UP000214610"/>
    </source>
</evidence>
<keyword evidence="1 4" id="KW-0328">Glycosyltransferase</keyword>